<dbReference type="Pfam" id="PF07690">
    <property type="entry name" value="MFS_1"/>
    <property type="match status" value="1"/>
</dbReference>
<keyword evidence="13" id="KW-1185">Reference proteome</keyword>
<feature type="transmembrane region" description="Helical" evidence="10">
    <location>
        <begin position="332"/>
        <end position="349"/>
    </location>
</feature>
<gene>
    <name evidence="12" type="ORF">PHET_01033</name>
</gene>
<evidence type="ECO:0000259" key="11">
    <source>
        <dbReference type="PROSITE" id="PS50850"/>
    </source>
</evidence>
<feature type="transmembrane region" description="Helical" evidence="10">
    <location>
        <begin position="108"/>
        <end position="128"/>
    </location>
</feature>
<organism evidence="12 13">
    <name type="scientific">Paragonimus heterotremus</name>
    <dbReference type="NCBI Taxonomy" id="100268"/>
    <lineage>
        <taxon>Eukaryota</taxon>
        <taxon>Metazoa</taxon>
        <taxon>Spiralia</taxon>
        <taxon>Lophotrochozoa</taxon>
        <taxon>Platyhelminthes</taxon>
        <taxon>Trematoda</taxon>
        <taxon>Digenea</taxon>
        <taxon>Plagiorchiida</taxon>
        <taxon>Troglotremata</taxon>
        <taxon>Troglotrematidae</taxon>
        <taxon>Paragonimus</taxon>
    </lineage>
</organism>
<dbReference type="InterPro" id="IPR000849">
    <property type="entry name" value="Sugar_P_transporter"/>
</dbReference>
<dbReference type="PIRSF" id="PIRSF002808">
    <property type="entry name" value="Hexose_phosphate_transp"/>
    <property type="match status" value="1"/>
</dbReference>
<keyword evidence="5 10" id="KW-0812">Transmembrane</keyword>
<dbReference type="PANTHER" id="PTHR43184:SF12">
    <property type="entry name" value="SUGAR PHOSPHATE EXCHANGER 3"/>
    <property type="match status" value="1"/>
</dbReference>
<dbReference type="GO" id="GO:0005789">
    <property type="term" value="C:endoplasmic reticulum membrane"/>
    <property type="evidence" value="ECO:0007669"/>
    <property type="project" value="TreeGrafter"/>
</dbReference>
<dbReference type="GO" id="GO:0061513">
    <property type="term" value="F:glucose 6-phosphate:phosphate antiporter activity"/>
    <property type="evidence" value="ECO:0007669"/>
    <property type="project" value="TreeGrafter"/>
</dbReference>
<proteinExistence type="inferred from homology"/>
<name>A0A8J4TNE2_9TREM</name>
<dbReference type="EMBL" id="LUCH01000380">
    <property type="protein sequence ID" value="KAF5405301.1"/>
    <property type="molecule type" value="Genomic_DNA"/>
</dbReference>
<feature type="transmembrane region" description="Helical" evidence="10">
    <location>
        <begin position="77"/>
        <end position="96"/>
    </location>
</feature>
<dbReference type="AlphaFoldDB" id="A0A8J4TNE2"/>
<keyword evidence="3" id="KW-0813">Transport</keyword>
<sequence>MFRTAPIVKLFRCCLRPWNGTFGRIYVFLSTFVIYLFFHASRKPISVVKSVWHLNCTPNESTTCGWKPFDGSDYSALFGWLDMTFLVAYSVGLFFSGHIADRFHLRKFLGLAAILCGLTSIIIGSSYFLEIHSFAFFMIMQLVSGAFQAMGWPAVVASMGNWFGRARRGLLFGVWNTHGSTGNIVGSVIAGAFVDTVWGWSFIVPGILICVCGFYALLCLVPYPEEVGVEPPEREITKEVEYVVAENFTEDTLALSMDLPEVTDSKTNLTKVSISATKPVSIVTALRVPGVVEYSLCLFFAKLVSYTFLFWLPKYIRDTGDFDPSTAADLSSLFDLGGIIGGILAGALTDWTAASATVCSVMLLLGVPLLYVYYAFGALSVATCVGCLIPLGMLVNGPFGLITTAVAADLGTHPSLRSDTRALATVTGIIDGTGSMGAALGPLLCGQLLPYGWKTVYIMLMISLAFSAVLLFRRVVYEIGTYIQYRKNTQIRGCVM</sequence>
<comment type="caution">
    <text evidence="12">The sequence shown here is derived from an EMBL/GenBank/DDBJ whole genome shotgun (WGS) entry which is preliminary data.</text>
</comment>
<feature type="transmembrane region" description="Helical" evidence="10">
    <location>
        <begin position="200"/>
        <end position="221"/>
    </location>
</feature>
<feature type="transmembrane region" description="Helical" evidence="10">
    <location>
        <begin position="356"/>
        <end position="376"/>
    </location>
</feature>
<comment type="similarity">
    <text evidence="2">Belongs to the major facilitator superfamily. Organophosphate:Pi antiporter (OPA) (TC 2.A.1.4) family.</text>
</comment>
<dbReference type="SUPFAM" id="SSF103473">
    <property type="entry name" value="MFS general substrate transporter"/>
    <property type="match status" value="1"/>
</dbReference>
<feature type="transmembrane region" description="Helical" evidence="10">
    <location>
        <begin position="169"/>
        <end position="194"/>
    </location>
</feature>
<evidence type="ECO:0000256" key="10">
    <source>
        <dbReference type="SAM" id="Phobius"/>
    </source>
</evidence>
<evidence type="ECO:0000256" key="5">
    <source>
        <dbReference type="ARBA" id="ARBA00022692"/>
    </source>
</evidence>
<dbReference type="OrthoDB" id="3639251at2759"/>
<dbReference type="Gene3D" id="1.20.1250.20">
    <property type="entry name" value="MFS general substrate transporter like domains"/>
    <property type="match status" value="2"/>
</dbReference>
<evidence type="ECO:0000256" key="2">
    <source>
        <dbReference type="ARBA" id="ARBA00009598"/>
    </source>
</evidence>
<evidence type="ECO:0000313" key="12">
    <source>
        <dbReference type="EMBL" id="KAF5405301.1"/>
    </source>
</evidence>
<feature type="domain" description="Major facilitator superfamily (MFS) profile" evidence="11">
    <location>
        <begin position="27"/>
        <end position="480"/>
    </location>
</feature>
<evidence type="ECO:0000256" key="7">
    <source>
        <dbReference type="ARBA" id="ARBA00023136"/>
    </source>
</evidence>
<dbReference type="InterPro" id="IPR020846">
    <property type="entry name" value="MFS_dom"/>
</dbReference>
<accession>A0A8J4TNE2</accession>
<feature type="transmembrane region" description="Helical" evidence="10">
    <location>
        <begin position="388"/>
        <end position="410"/>
    </location>
</feature>
<dbReference type="InterPro" id="IPR011701">
    <property type="entry name" value="MFS"/>
</dbReference>
<reference evidence="12" key="1">
    <citation type="submission" date="2019-05" db="EMBL/GenBank/DDBJ databases">
        <title>Annotation for the trematode Paragonimus heterotremus.</title>
        <authorList>
            <person name="Choi Y.-J."/>
        </authorList>
    </citation>
    <scope>NUCLEOTIDE SEQUENCE</scope>
    <source>
        <strain evidence="12">LC</strain>
    </source>
</reference>
<feature type="transmembrane region" description="Helical" evidence="10">
    <location>
        <begin position="456"/>
        <end position="476"/>
    </location>
</feature>
<evidence type="ECO:0000256" key="6">
    <source>
        <dbReference type="ARBA" id="ARBA00022989"/>
    </source>
</evidence>
<evidence type="ECO:0000313" key="13">
    <source>
        <dbReference type="Proteomes" id="UP000748531"/>
    </source>
</evidence>
<evidence type="ECO:0000256" key="1">
    <source>
        <dbReference type="ARBA" id="ARBA00004141"/>
    </source>
</evidence>
<dbReference type="PANTHER" id="PTHR43184">
    <property type="entry name" value="MAJOR FACILITATOR SUPERFAMILY TRANSPORTER 16, ISOFORM B"/>
    <property type="match status" value="1"/>
</dbReference>
<evidence type="ECO:0000256" key="3">
    <source>
        <dbReference type="ARBA" id="ARBA00022448"/>
    </source>
</evidence>
<evidence type="ECO:0000256" key="9">
    <source>
        <dbReference type="ARBA" id="ARBA00042039"/>
    </source>
</evidence>
<evidence type="ECO:0000256" key="4">
    <source>
        <dbReference type="ARBA" id="ARBA00022597"/>
    </source>
</evidence>
<dbReference type="InterPro" id="IPR036259">
    <property type="entry name" value="MFS_trans_sf"/>
</dbReference>
<protein>
    <recommendedName>
        <fullName evidence="8">Sugar phosphate exchanger 3</fullName>
    </recommendedName>
    <alternativeName>
        <fullName evidence="9">Solute carrier family 37 member 3</fullName>
    </alternativeName>
</protein>
<feature type="transmembrane region" description="Helical" evidence="10">
    <location>
        <begin position="21"/>
        <end position="38"/>
    </location>
</feature>
<feature type="transmembrane region" description="Helical" evidence="10">
    <location>
        <begin position="291"/>
        <end position="312"/>
    </location>
</feature>
<dbReference type="Proteomes" id="UP000748531">
    <property type="component" value="Unassembled WGS sequence"/>
</dbReference>
<keyword evidence="6 10" id="KW-1133">Transmembrane helix</keyword>
<dbReference type="GO" id="GO:0035435">
    <property type="term" value="P:phosphate ion transmembrane transport"/>
    <property type="evidence" value="ECO:0007669"/>
    <property type="project" value="TreeGrafter"/>
</dbReference>
<feature type="transmembrane region" description="Helical" evidence="10">
    <location>
        <begin position="422"/>
        <end position="444"/>
    </location>
</feature>
<comment type="subcellular location">
    <subcellularLocation>
        <location evidence="1">Membrane</location>
        <topology evidence="1">Multi-pass membrane protein</topology>
    </subcellularLocation>
</comment>
<feature type="transmembrane region" description="Helical" evidence="10">
    <location>
        <begin position="134"/>
        <end position="157"/>
    </location>
</feature>
<dbReference type="PROSITE" id="PS50850">
    <property type="entry name" value="MFS"/>
    <property type="match status" value="1"/>
</dbReference>
<keyword evidence="4" id="KW-0762">Sugar transport</keyword>
<keyword evidence="7 10" id="KW-0472">Membrane</keyword>
<evidence type="ECO:0000256" key="8">
    <source>
        <dbReference type="ARBA" id="ARBA00041091"/>
    </source>
</evidence>